<gene>
    <name evidence="1" type="ORF">B0H63DRAFT_523082</name>
</gene>
<keyword evidence="2" id="KW-1185">Reference proteome</keyword>
<dbReference type="Proteomes" id="UP001285441">
    <property type="component" value="Unassembled WGS sequence"/>
</dbReference>
<protein>
    <submittedName>
        <fullName evidence="1">Uncharacterized protein</fullName>
    </submittedName>
</protein>
<name>A0AAE0U057_9PEZI</name>
<dbReference type="EMBL" id="JAULSW010000004">
    <property type="protein sequence ID" value="KAK3385765.1"/>
    <property type="molecule type" value="Genomic_DNA"/>
</dbReference>
<sequence length="181" mass="20669">MDRRLVRLSRYRTPALLDIVHTTAKAYLIQQKHVNIAQEHAGTALFSATYLSSKPFLIGTLPTQLEKTTSTGFYSHHELDADLWEKTLKAVRKTLVDIRELDHSQDEAISNDAVSLFQHVSKDMRDWQNVDMIELHVKLIRDAIETVMSTPQGDGRVPKIPLSGGLRYKCPKFWCQFFCVG</sequence>
<accession>A0AAE0U057</accession>
<evidence type="ECO:0000313" key="2">
    <source>
        <dbReference type="Proteomes" id="UP001285441"/>
    </source>
</evidence>
<dbReference type="AlphaFoldDB" id="A0AAE0U057"/>
<reference evidence="1" key="2">
    <citation type="submission" date="2023-06" db="EMBL/GenBank/DDBJ databases">
        <authorList>
            <consortium name="Lawrence Berkeley National Laboratory"/>
            <person name="Haridas S."/>
            <person name="Hensen N."/>
            <person name="Bonometti L."/>
            <person name="Westerberg I."/>
            <person name="Brannstrom I.O."/>
            <person name="Guillou S."/>
            <person name="Cros-Aarteil S."/>
            <person name="Calhoun S."/>
            <person name="Kuo A."/>
            <person name="Mondo S."/>
            <person name="Pangilinan J."/>
            <person name="Riley R."/>
            <person name="LaButti K."/>
            <person name="Andreopoulos B."/>
            <person name="Lipzen A."/>
            <person name="Chen C."/>
            <person name="Yanf M."/>
            <person name="Daum C."/>
            <person name="Ng V."/>
            <person name="Clum A."/>
            <person name="Steindorff A."/>
            <person name="Ohm R."/>
            <person name="Martin F."/>
            <person name="Silar P."/>
            <person name="Natvig D."/>
            <person name="Lalanne C."/>
            <person name="Gautier V."/>
            <person name="Ament-velasquez S.L."/>
            <person name="Kruys A."/>
            <person name="Hutchinson M.I."/>
            <person name="Powell A.J."/>
            <person name="Barry K."/>
            <person name="Miller A.N."/>
            <person name="Grigoriev I.V."/>
            <person name="Debuchy R."/>
            <person name="Gladieux P."/>
            <person name="Thoren M.H."/>
            <person name="Johannesson H."/>
        </authorList>
    </citation>
    <scope>NUCLEOTIDE SEQUENCE</scope>
    <source>
        <strain evidence="1">CBS 232.78</strain>
    </source>
</reference>
<comment type="caution">
    <text evidence="1">The sequence shown here is derived from an EMBL/GenBank/DDBJ whole genome shotgun (WGS) entry which is preliminary data.</text>
</comment>
<reference evidence="1" key="1">
    <citation type="journal article" date="2023" name="Mol. Phylogenet. Evol.">
        <title>Genome-scale phylogeny and comparative genomics of the fungal order Sordariales.</title>
        <authorList>
            <person name="Hensen N."/>
            <person name="Bonometti L."/>
            <person name="Westerberg I."/>
            <person name="Brannstrom I.O."/>
            <person name="Guillou S."/>
            <person name="Cros-Aarteil S."/>
            <person name="Calhoun S."/>
            <person name="Haridas S."/>
            <person name="Kuo A."/>
            <person name="Mondo S."/>
            <person name="Pangilinan J."/>
            <person name="Riley R."/>
            <person name="LaButti K."/>
            <person name="Andreopoulos B."/>
            <person name="Lipzen A."/>
            <person name="Chen C."/>
            <person name="Yan M."/>
            <person name="Daum C."/>
            <person name="Ng V."/>
            <person name="Clum A."/>
            <person name="Steindorff A."/>
            <person name="Ohm R.A."/>
            <person name="Martin F."/>
            <person name="Silar P."/>
            <person name="Natvig D.O."/>
            <person name="Lalanne C."/>
            <person name="Gautier V."/>
            <person name="Ament-Velasquez S.L."/>
            <person name="Kruys A."/>
            <person name="Hutchinson M.I."/>
            <person name="Powell A.J."/>
            <person name="Barry K."/>
            <person name="Miller A.N."/>
            <person name="Grigoriev I.V."/>
            <person name="Debuchy R."/>
            <person name="Gladieux P."/>
            <person name="Hiltunen Thoren M."/>
            <person name="Johannesson H."/>
        </authorList>
    </citation>
    <scope>NUCLEOTIDE SEQUENCE</scope>
    <source>
        <strain evidence="1">CBS 232.78</strain>
    </source>
</reference>
<proteinExistence type="predicted"/>
<organism evidence="1 2">
    <name type="scientific">Podospora didyma</name>
    <dbReference type="NCBI Taxonomy" id="330526"/>
    <lineage>
        <taxon>Eukaryota</taxon>
        <taxon>Fungi</taxon>
        <taxon>Dikarya</taxon>
        <taxon>Ascomycota</taxon>
        <taxon>Pezizomycotina</taxon>
        <taxon>Sordariomycetes</taxon>
        <taxon>Sordariomycetidae</taxon>
        <taxon>Sordariales</taxon>
        <taxon>Podosporaceae</taxon>
        <taxon>Podospora</taxon>
    </lineage>
</organism>
<evidence type="ECO:0000313" key="1">
    <source>
        <dbReference type="EMBL" id="KAK3385765.1"/>
    </source>
</evidence>